<dbReference type="AlphaFoldDB" id="A0A7Y0F213"/>
<dbReference type="InterPro" id="IPR007159">
    <property type="entry name" value="SpoVT-AbrB_dom"/>
</dbReference>
<evidence type="ECO:0000313" key="3">
    <source>
        <dbReference type="EMBL" id="NMN00571.1"/>
    </source>
</evidence>
<gene>
    <name evidence="3" type="ORF">G1C96_1150</name>
</gene>
<dbReference type="Proteomes" id="UP000588277">
    <property type="component" value="Unassembled WGS sequence"/>
</dbReference>
<keyword evidence="4" id="KW-1185">Reference proteome</keyword>
<accession>A0A7Y0F213</accession>
<dbReference type="InterPro" id="IPR037914">
    <property type="entry name" value="SpoVT-AbrB_sf"/>
</dbReference>
<dbReference type="NCBIfam" id="TIGR01439">
    <property type="entry name" value="lp_hng_hel_AbrB"/>
    <property type="match status" value="1"/>
</dbReference>
<dbReference type="Gene3D" id="2.10.260.10">
    <property type="match status" value="1"/>
</dbReference>
<evidence type="ECO:0000313" key="4">
    <source>
        <dbReference type="Proteomes" id="UP000588277"/>
    </source>
</evidence>
<reference evidence="3 4" key="1">
    <citation type="submission" date="2020-02" db="EMBL/GenBank/DDBJ databases">
        <title>Characterization of phylogenetic diversity of novel bifidobacterial species isolated in Czech ZOOs.</title>
        <authorList>
            <person name="Lugli G.A."/>
            <person name="Vera N.B."/>
            <person name="Ventura M."/>
        </authorList>
    </citation>
    <scope>NUCLEOTIDE SEQUENCE [LARGE SCALE GENOMIC DNA]</scope>
    <source>
        <strain evidence="3 4">DSM 109958</strain>
    </source>
</reference>
<evidence type="ECO:0000259" key="2">
    <source>
        <dbReference type="PROSITE" id="PS51740"/>
    </source>
</evidence>
<dbReference type="GO" id="GO:0003677">
    <property type="term" value="F:DNA binding"/>
    <property type="evidence" value="ECO:0007669"/>
    <property type="project" value="UniProtKB-UniRule"/>
</dbReference>
<sequence length="91" mass="9943">MSAVMDVAKVTAKGQITIPADVRSVIGVREGDKVVFVRMDDGTVSLRNANLEAIRQAQADFRGAAEEAGIRDEDDLVSLIRSMRQERAAKR</sequence>
<name>A0A7Y0F213_9BIFI</name>
<dbReference type="EMBL" id="JAAIIH010000007">
    <property type="protein sequence ID" value="NMN00571.1"/>
    <property type="molecule type" value="Genomic_DNA"/>
</dbReference>
<feature type="domain" description="SpoVT-AbrB" evidence="2">
    <location>
        <begin position="5"/>
        <end position="51"/>
    </location>
</feature>
<organism evidence="3 4">
    <name type="scientific">Bifidobacterium moraviense</name>
    <dbReference type="NCBI Taxonomy" id="2675323"/>
    <lineage>
        <taxon>Bacteria</taxon>
        <taxon>Bacillati</taxon>
        <taxon>Actinomycetota</taxon>
        <taxon>Actinomycetes</taxon>
        <taxon>Bifidobacteriales</taxon>
        <taxon>Bifidobacteriaceae</taxon>
        <taxon>Bifidobacterium</taxon>
    </lineage>
</organism>
<protein>
    <submittedName>
        <fullName evidence="3">Transcriptional regulator, AbrB family</fullName>
    </submittedName>
</protein>
<proteinExistence type="predicted"/>
<dbReference type="Pfam" id="PF04014">
    <property type="entry name" value="MazE_antitoxin"/>
    <property type="match status" value="1"/>
</dbReference>
<keyword evidence="1" id="KW-0238">DNA-binding</keyword>
<comment type="caution">
    <text evidence="3">The sequence shown here is derived from an EMBL/GenBank/DDBJ whole genome shotgun (WGS) entry which is preliminary data.</text>
</comment>
<dbReference type="PROSITE" id="PS51740">
    <property type="entry name" value="SPOVT_ABRB"/>
    <property type="match status" value="1"/>
</dbReference>
<dbReference type="RefSeq" id="WP_205832069.1">
    <property type="nucleotide sequence ID" value="NZ_JAAIIH010000007.1"/>
</dbReference>
<evidence type="ECO:0000256" key="1">
    <source>
        <dbReference type="PROSITE-ProRule" id="PRU01076"/>
    </source>
</evidence>
<dbReference type="SUPFAM" id="SSF89447">
    <property type="entry name" value="AbrB/MazE/MraZ-like"/>
    <property type="match status" value="1"/>
</dbReference>
<dbReference type="SMART" id="SM00966">
    <property type="entry name" value="SpoVT_AbrB"/>
    <property type="match status" value="1"/>
</dbReference>